<dbReference type="InterPro" id="IPR037523">
    <property type="entry name" value="VOC_core"/>
</dbReference>
<evidence type="ECO:0000259" key="1">
    <source>
        <dbReference type="PROSITE" id="PS51819"/>
    </source>
</evidence>
<dbReference type="InterPro" id="IPR004360">
    <property type="entry name" value="Glyas_Fos-R_dOase_dom"/>
</dbReference>
<dbReference type="EMBL" id="BAABWU010000001">
    <property type="protein sequence ID" value="GAA6194635.1"/>
    <property type="molecule type" value="Genomic_DNA"/>
</dbReference>
<dbReference type="PROSITE" id="PS51819">
    <property type="entry name" value="VOC"/>
    <property type="match status" value="1"/>
</dbReference>
<dbReference type="CDD" id="cd06587">
    <property type="entry name" value="VOC"/>
    <property type="match status" value="1"/>
</dbReference>
<evidence type="ECO:0000313" key="2">
    <source>
        <dbReference type="EMBL" id="GAA6194635.1"/>
    </source>
</evidence>
<gene>
    <name evidence="2" type="ORF">NBRC116598_00790</name>
</gene>
<dbReference type="SUPFAM" id="SSF54593">
    <property type="entry name" value="Glyoxalase/Bleomycin resistance protein/Dihydroxybiphenyl dioxygenase"/>
    <property type="match status" value="1"/>
</dbReference>
<accession>A0ABQ0AFJ1</accession>
<dbReference type="RefSeq" id="WP_353396218.1">
    <property type="nucleotide sequence ID" value="NZ_BAABWU010000001.1"/>
</dbReference>
<evidence type="ECO:0000313" key="3">
    <source>
        <dbReference type="Proteomes" id="UP001441944"/>
    </source>
</evidence>
<dbReference type="InterPro" id="IPR029068">
    <property type="entry name" value="Glyas_Bleomycin-R_OHBP_Dase"/>
</dbReference>
<name>A0ABQ0AFJ1_9RHOB</name>
<dbReference type="Gene3D" id="3.10.180.10">
    <property type="entry name" value="2,3-Dihydroxybiphenyl 1,2-Dioxygenase, domain 1"/>
    <property type="match status" value="1"/>
</dbReference>
<protein>
    <recommendedName>
        <fullName evidence="1">VOC domain-containing protein</fullName>
    </recommendedName>
</protein>
<reference evidence="2 3" key="1">
    <citation type="submission" date="2024-04" db="EMBL/GenBank/DDBJ databases">
        <title>Draft genome sequence of Pseudophaeobacter arcticus NBRC 116598.</title>
        <authorList>
            <person name="Miyakawa T."/>
            <person name="Kusuya Y."/>
            <person name="Miura T."/>
        </authorList>
    </citation>
    <scope>NUCLEOTIDE SEQUENCE [LARGE SCALE GENOMIC DNA]</scope>
    <source>
        <strain evidence="2 3">SU-CL00105</strain>
    </source>
</reference>
<dbReference type="Pfam" id="PF00903">
    <property type="entry name" value="Glyoxalase"/>
    <property type="match status" value="1"/>
</dbReference>
<sequence>MTSHQLQHPDPAPDCKGQPDQISGTITGLYETHIPVANLARARAFYQDILGLKLAHDLPQRRVAFYWVGNPETAMLGLWETGSAPLSMKLHFAFCMAARDIHGLCDQLCQRGIQPLGLTGEAISEPTVIGWMPALSVYCKDPDGHSIEFISKLPEPPDPAFNHGPFSRWQLRPTPSRG</sequence>
<comment type="caution">
    <text evidence="2">The sequence shown here is derived from an EMBL/GenBank/DDBJ whole genome shotgun (WGS) entry which is preliminary data.</text>
</comment>
<dbReference type="Proteomes" id="UP001441944">
    <property type="component" value="Unassembled WGS sequence"/>
</dbReference>
<proteinExistence type="predicted"/>
<organism evidence="2 3">
    <name type="scientific">Pseudophaeobacter arcticus</name>
    <dbReference type="NCBI Taxonomy" id="385492"/>
    <lineage>
        <taxon>Bacteria</taxon>
        <taxon>Pseudomonadati</taxon>
        <taxon>Pseudomonadota</taxon>
        <taxon>Alphaproteobacteria</taxon>
        <taxon>Rhodobacterales</taxon>
        <taxon>Paracoccaceae</taxon>
        <taxon>Pseudophaeobacter</taxon>
    </lineage>
</organism>
<feature type="domain" description="VOC" evidence="1">
    <location>
        <begin position="28"/>
        <end position="152"/>
    </location>
</feature>
<keyword evidence="3" id="KW-1185">Reference proteome</keyword>